<keyword evidence="2 5" id="KW-0812">Transmembrane</keyword>
<evidence type="ECO:0000256" key="4">
    <source>
        <dbReference type="ARBA" id="ARBA00023136"/>
    </source>
</evidence>
<evidence type="ECO:0000259" key="6">
    <source>
        <dbReference type="Pfam" id="PF00137"/>
    </source>
</evidence>
<dbReference type="CDD" id="cd18179">
    <property type="entry name" value="ATP-synt_Vo_Ao_c_NTPK_rpt1"/>
    <property type="match status" value="1"/>
</dbReference>
<evidence type="ECO:0000256" key="3">
    <source>
        <dbReference type="ARBA" id="ARBA00022989"/>
    </source>
</evidence>
<reference evidence="7 8" key="1">
    <citation type="submission" date="2018-07" db="EMBL/GenBank/DDBJ databases">
        <title>Freshwater and sediment microbial communities from various areas in North America, analyzing microbe dynamics in response to fracking.</title>
        <authorList>
            <person name="Lamendella R."/>
        </authorList>
    </citation>
    <scope>NUCLEOTIDE SEQUENCE [LARGE SCALE GENOMIC DNA]</scope>
    <source>
        <strain evidence="7 8">160A</strain>
    </source>
</reference>
<comment type="subcellular location">
    <subcellularLocation>
        <location evidence="1">Membrane</location>
        <topology evidence="1">Multi-pass membrane protein</topology>
    </subcellularLocation>
</comment>
<proteinExistence type="predicted"/>
<organism evidence="7 8">
    <name type="scientific">Marinilabilia salmonicolor</name>
    <dbReference type="NCBI Taxonomy" id="989"/>
    <lineage>
        <taxon>Bacteria</taxon>
        <taxon>Pseudomonadati</taxon>
        <taxon>Bacteroidota</taxon>
        <taxon>Bacteroidia</taxon>
        <taxon>Marinilabiliales</taxon>
        <taxon>Marinilabiliaceae</taxon>
        <taxon>Marinilabilia</taxon>
    </lineage>
</organism>
<sequence length="150" mass="14682">MTPIVLAYIGIGIMIALAGAGSAYGVSYGGNAALGAMKKNSDAFGNYLVLSALPGTQGLYGFAGYFVISGTGVLGPDITAVQGAAVLGAGIAMGVVGLLSGIRQGQVCANGIAGIGSGHDVFGSTLVLAVFPELYAILAFAATFMISGTL</sequence>
<feature type="transmembrane region" description="Helical" evidence="5">
    <location>
        <begin position="80"/>
        <end position="100"/>
    </location>
</feature>
<dbReference type="Proteomes" id="UP000252733">
    <property type="component" value="Unassembled WGS sequence"/>
</dbReference>
<evidence type="ECO:0000313" key="8">
    <source>
        <dbReference type="Proteomes" id="UP000252733"/>
    </source>
</evidence>
<dbReference type="SUPFAM" id="SSF81333">
    <property type="entry name" value="F1F0 ATP synthase subunit C"/>
    <property type="match status" value="2"/>
</dbReference>
<dbReference type="InterPro" id="IPR035921">
    <property type="entry name" value="F/V-ATP_Csub_sf"/>
</dbReference>
<dbReference type="GO" id="GO:0033177">
    <property type="term" value="C:proton-transporting two-sector ATPase complex, proton-transporting domain"/>
    <property type="evidence" value="ECO:0007669"/>
    <property type="project" value="InterPro"/>
</dbReference>
<dbReference type="Gene3D" id="1.20.120.610">
    <property type="entry name" value="lithium bound rotor ring of v- atpase"/>
    <property type="match status" value="1"/>
</dbReference>
<evidence type="ECO:0000256" key="2">
    <source>
        <dbReference type="ARBA" id="ARBA00022692"/>
    </source>
</evidence>
<dbReference type="Pfam" id="PF00137">
    <property type="entry name" value="ATP-synt_C"/>
    <property type="match status" value="2"/>
</dbReference>
<feature type="domain" description="V-ATPase proteolipid subunit C-like" evidence="6">
    <location>
        <begin position="9"/>
        <end position="67"/>
    </location>
</feature>
<dbReference type="RefSeq" id="WP_106154649.1">
    <property type="nucleotide sequence ID" value="NZ_PVTS01000024.1"/>
</dbReference>
<dbReference type="InterPro" id="IPR002379">
    <property type="entry name" value="ATPase_proteolipid_c-like_dom"/>
</dbReference>
<gene>
    <name evidence="7" type="ORF">DFO77_10520</name>
</gene>
<feature type="transmembrane region" description="Helical" evidence="5">
    <location>
        <begin position="121"/>
        <end position="146"/>
    </location>
</feature>
<evidence type="ECO:0000256" key="5">
    <source>
        <dbReference type="SAM" id="Phobius"/>
    </source>
</evidence>
<feature type="transmembrane region" description="Helical" evidence="5">
    <location>
        <begin position="6"/>
        <end position="26"/>
    </location>
</feature>
<dbReference type="GO" id="GO:0015078">
    <property type="term" value="F:proton transmembrane transporter activity"/>
    <property type="evidence" value="ECO:0007669"/>
    <property type="project" value="InterPro"/>
</dbReference>
<feature type="domain" description="V-ATPase proteolipid subunit C-like" evidence="6">
    <location>
        <begin position="87"/>
        <end position="146"/>
    </location>
</feature>
<dbReference type="EMBL" id="QPIZ01000005">
    <property type="protein sequence ID" value="RCW37512.1"/>
    <property type="molecule type" value="Genomic_DNA"/>
</dbReference>
<accession>A0A2T0WXH7</accession>
<dbReference type="AlphaFoldDB" id="A0A2T0WXH7"/>
<keyword evidence="8" id="KW-1185">Reference proteome</keyword>
<evidence type="ECO:0000256" key="1">
    <source>
        <dbReference type="ARBA" id="ARBA00004141"/>
    </source>
</evidence>
<dbReference type="OrthoDB" id="384481at2"/>
<protein>
    <submittedName>
        <fullName evidence="7">V/A-type H+-transporting ATPase subunit K</fullName>
    </submittedName>
</protein>
<keyword evidence="4 5" id="KW-0472">Membrane</keyword>
<keyword evidence="3 5" id="KW-1133">Transmembrane helix</keyword>
<name>A0A2T0WXH7_9BACT</name>
<evidence type="ECO:0000313" key="7">
    <source>
        <dbReference type="EMBL" id="RCW37512.1"/>
    </source>
</evidence>
<dbReference type="CDD" id="cd18180">
    <property type="entry name" value="ATP-synt_Vo_Ao_c_NTPK_rpt2"/>
    <property type="match status" value="1"/>
</dbReference>
<dbReference type="STRING" id="1168289.GCA_000259075_03450"/>
<comment type="caution">
    <text evidence="7">The sequence shown here is derived from an EMBL/GenBank/DDBJ whole genome shotgun (WGS) entry which is preliminary data.</text>
</comment>
<feature type="transmembrane region" description="Helical" evidence="5">
    <location>
        <begin position="47"/>
        <end position="68"/>
    </location>
</feature>